<dbReference type="GO" id="GO:0042613">
    <property type="term" value="C:MHC class II protein complex"/>
    <property type="evidence" value="ECO:0007669"/>
    <property type="project" value="InterPro"/>
</dbReference>
<dbReference type="GO" id="GO:0019882">
    <property type="term" value="P:antigen processing and presentation"/>
    <property type="evidence" value="ECO:0007669"/>
    <property type="project" value="InterPro"/>
</dbReference>
<dbReference type="InterPro" id="IPR050160">
    <property type="entry name" value="MHC/Immunoglobulin"/>
</dbReference>
<evidence type="ECO:0000313" key="8">
    <source>
        <dbReference type="Ensembl" id="ENSAPEP00000003086.1"/>
    </source>
</evidence>
<keyword evidence="5" id="KW-0325">Glycoprotein</keyword>
<reference evidence="8" key="2">
    <citation type="submission" date="2025-08" db="UniProtKB">
        <authorList>
            <consortium name="Ensembl"/>
        </authorList>
    </citation>
    <scope>IDENTIFICATION</scope>
</reference>
<feature type="domain" description="Ig-like" evidence="7">
    <location>
        <begin position="161"/>
        <end position="250"/>
    </location>
</feature>
<keyword evidence="9" id="KW-1185">Reference proteome</keyword>
<evidence type="ECO:0000259" key="7">
    <source>
        <dbReference type="PROSITE" id="PS50835"/>
    </source>
</evidence>
<proteinExistence type="predicted"/>
<protein>
    <recommendedName>
        <fullName evidence="7">Ig-like domain-containing protein</fullName>
    </recommendedName>
</protein>
<sequence length="297" mass="33935">MEVNPSTKTPRLLLCHNCSEKNCREVSCFTSSCFQSELSLLLILICHLQFVIMRVHRFLSLLVVSVAFSRANAFFGYVVLQCLYTPTEDVVYMEKLYISKLLMAQYNSTLGNYTGYTEKMKEIADEVNKIKKFKEQAKKNWNKCKSNIPLVFDELTKPVEPTVKLRLVETADSRHPSMLVCSAYGFYPKLIRVSWLRDGKETTTDVTSTDELSNGNWLYQIHSYLEFTPKPGEKISCRVEHTSSMEPKLYDWEPILEAERNKFAVGTAGLLLGLLFLVAGLIFYKKNSAGRMLVPTS</sequence>
<dbReference type="OMA" id="ANAFFGY"/>
<dbReference type="InterPro" id="IPR007110">
    <property type="entry name" value="Ig-like_dom"/>
</dbReference>
<organism evidence="8 9">
    <name type="scientific">Amphiprion percula</name>
    <name type="common">Orange clownfish</name>
    <name type="synonym">Lutjanus percula</name>
    <dbReference type="NCBI Taxonomy" id="161767"/>
    <lineage>
        <taxon>Eukaryota</taxon>
        <taxon>Metazoa</taxon>
        <taxon>Chordata</taxon>
        <taxon>Craniata</taxon>
        <taxon>Vertebrata</taxon>
        <taxon>Euteleostomi</taxon>
        <taxon>Actinopterygii</taxon>
        <taxon>Neopterygii</taxon>
        <taxon>Teleostei</taxon>
        <taxon>Neoteleostei</taxon>
        <taxon>Acanthomorphata</taxon>
        <taxon>Ovalentaria</taxon>
        <taxon>Pomacentridae</taxon>
        <taxon>Amphiprion</taxon>
    </lineage>
</organism>
<evidence type="ECO:0000256" key="6">
    <source>
        <dbReference type="SAM" id="Phobius"/>
    </source>
</evidence>
<keyword evidence="2 6" id="KW-0812">Transmembrane</keyword>
<evidence type="ECO:0000256" key="1">
    <source>
        <dbReference type="ARBA" id="ARBA00004479"/>
    </source>
</evidence>
<keyword evidence="3 6" id="KW-1133">Transmembrane helix</keyword>
<evidence type="ECO:0000256" key="2">
    <source>
        <dbReference type="ARBA" id="ARBA00022692"/>
    </source>
</evidence>
<dbReference type="PROSITE" id="PS50835">
    <property type="entry name" value="IG_LIKE"/>
    <property type="match status" value="1"/>
</dbReference>
<dbReference type="SUPFAM" id="SSF48726">
    <property type="entry name" value="Immunoglobulin"/>
    <property type="match status" value="1"/>
</dbReference>
<dbReference type="GeneTree" id="ENSGT00950000183127"/>
<dbReference type="PANTHER" id="PTHR19944">
    <property type="entry name" value="MHC CLASS II-RELATED"/>
    <property type="match status" value="1"/>
</dbReference>
<feature type="transmembrane region" description="Helical" evidence="6">
    <location>
        <begin position="263"/>
        <end position="284"/>
    </location>
</feature>
<dbReference type="InterPro" id="IPR014745">
    <property type="entry name" value="MHC_II_a/b_N"/>
</dbReference>
<dbReference type="GO" id="GO:0006955">
    <property type="term" value="P:immune response"/>
    <property type="evidence" value="ECO:0007669"/>
    <property type="project" value="InterPro"/>
</dbReference>
<dbReference type="InterPro" id="IPR011162">
    <property type="entry name" value="MHC_I/II-like_Ag-recog"/>
</dbReference>
<name>A0A3P8RSK7_AMPPE</name>
<dbReference type="Ensembl" id="ENSAPET00000003157.1">
    <property type="protein sequence ID" value="ENSAPEP00000003086.1"/>
    <property type="gene ID" value="ENSAPEG00000002247.1"/>
</dbReference>
<dbReference type="Gene3D" id="3.10.320.10">
    <property type="entry name" value="Class II Histocompatibility Antigen, M Beta Chain, Chain B, domain 1"/>
    <property type="match status" value="1"/>
</dbReference>
<dbReference type="SMART" id="SM00921">
    <property type="entry name" value="MHC_II_beta"/>
    <property type="match status" value="1"/>
</dbReference>
<dbReference type="InterPro" id="IPR036179">
    <property type="entry name" value="Ig-like_dom_sf"/>
</dbReference>
<dbReference type="AlphaFoldDB" id="A0A3P8RSK7"/>
<evidence type="ECO:0000256" key="4">
    <source>
        <dbReference type="ARBA" id="ARBA00023157"/>
    </source>
</evidence>
<dbReference type="Proteomes" id="UP000265080">
    <property type="component" value="Chromosome 7"/>
</dbReference>
<comment type="subcellular location">
    <subcellularLocation>
        <location evidence="1">Membrane</location>
        <topology evidence="1">Single-pass type I membrane protein</topology>
    </subcellularLocation>
</comment>
<dbReference type="SMART" id="SM00407">
    <property type="entry name" value="IGc1"/>
    <property type="match status" value="1"/>
</dbReference>
<dbReference type="STRING" id="161767.ENSAPEP00000003086"/>
<dbReference type="Gene3D" id="2.60.40.10">
    <property type="entry name" value="Immunoglobulins"/>
    <property type="match status" value="1"/>
</dbReference>
<evidence type="ECO:0000256" key="5">
    <source>
        <dbReference type="ARBA" id="ARBA00023180"/>
    </source>
</evidence>
<reference evidence="8" key="3">
    <citation type="submission" date="2025-09" db="UniProtKB">
        <authorList>
            <consortium name="Ensembl"/>
        </authorList>
    </citation>
    <scope>IDENTIFICATION</scope>
</reference>
<dbReference type="InterPro" id="IPR003597">
    <property type="entry name" value="Ig_C1-set"/>
</dbReference>
<keyword evidence="4" id="KW-1015">Disulfide bond</keyword>
<dbReference type="InterPro" id="IPR013783">
    <property type="entry name" value="Ig-like_fold"/>
</dbReference>
<accession>A0A3P8RSK7</accession>
<dbReference type="PANTHER" id="PTHR19944:SF99">
    <property type="entry name" value="HLA CLASS II HISTOCOMPATIBILITY ANTIGEN, DRB1 BETA CHAIN"/>
    <property type="match status" value="1"/>
</dbReference>
<evidence type="ECO:0000313" key="9">
    <source>
        <dbReference type="Proteomes" id="UP000265080"/>
    </source>
</evidence>
<dbReference type="SUPFAM" id="SSF54452">
    <property type="entry name" value="MHC antigen-recognition domain"/>
    <property type="match status" value="1"/>
</dbReference>
<dbReference type="InterPro" id="IPR000353">
    <property type="entry name" value="MHC_II_b_N"/>
</dbReference>
<keyword evidence="6" id="KW-0472">Membrane</keyword>
<dbReference type="Pfam" id="PF07654">
    <property type="entry name" value="C1-set"/>
    <property type="match status" value="1"/>
</dbReference>
<reference evidence="8 9" key="1">
    <citation type="submission" date="2018-03" db="EMBL/GenBank/DDBJ databases">
        <title>Finding Nemo's genes: A chromosome-scale reference assembly of the genome of the orange clownfish Amphiprion percula.</title>
        <authorList>
            <person name="Lehmann R."/>
        </authorList>
    </citation>
    <scope>NUCLEOTIDE SEQUENCE</scope>
</reference>
<feature type="transmembrane region" description="Helical" evidence="6">
    <location>
        <begin position="59"/>
        <end position="80"/>
    </location>
</feature>
<evidence type="ECO:0000256" key="3">
    <source>
        <dbReference type="ARBA" id="ARBA00022989"/>
    </source>
</evidence>